<sequence length="227" mass="24546">MMVRGGVSSSLPGWHHMMVRGGVSSSLPGWHHMMVRGGVSSSLRGWHRLMVRGGVSSSLPGWHRMMVRGGVSSSLPGWHHMLVRSGVSSLPGWHHMVRGRVQFLRGRCCEKGCTPFLDGTTRCQDRAGARQDPIHPRKAQRHLAASSARTPQPRPVPDRTPPRSASSSAKDDLLEMNCYHMDRGGGGGGGAGAGWRGFPDTWAGTRRTTAAVTDEFARVKTDVGLPS</sequence>
<dbReference type="Proteomes" id="UP000324222">
    <property type="component" value="Unassembled WGS sequence"/>
</dbReference>
<name>A0A5B7D689_PORTR</name>
<keyword evidence="2" id="KW-0858">Xylan degradation</keyword>
<evidence type="ECO:0000313" key="3">
    <source>
        <dbReference type="Proteomes" id="UP000324222"/>
    </source>
</evidence>
<evidence type="ECO:0000313" key="2">
    <source>
        <dbReference type="EMBL" id="MPC16777.1"/>
    </source>
</evidence>
<proteinExistence type="predicted"/>
<keyword evidence="2" id="KW-0326">Glycosidase</keyword>
<accession>A0A5B7D689</accession>
<reference evidence="2 3" key="1">
    <citation type="submission" date="2019-05" db="EMBL/GenBank/DDBJ databases">
        <title>Another draft genome of Portunus trituberculatus and its Hox gene families provides insights of decapod evolution.</title>
        <authorList>
            <person name="Jeong J.-H."/>
            <person name="Song I."/>
            <person name="Kim S."/>
            <person name="Choi T."/>
            <person name="Kim D."/>
            <person name="Ryu S."/>
            <person name="Kim W."/>
        </authorList>
    </citation>
    <scope>NUCLEOTIDE SEQUENCE [LARGE SCALE GENOMIC DNA]</scope>
    <source>
        <tissue evidence="2">Muscle</tissue>
    </source>
</reference>
<evidence type="ECO:0000256" key="1">
    <source>
        <dbReference type="SAM" id="MobiDB-lite"/>
    </source>
</evidence>
<keyword evidence="2" id="KW-0119">Carbohydrate metabolism</keyword>
<dbReference type="AlphaFoldDB" id="A0A5B7D689"/>
<gene>
    <name evidence="2" type="primary">xynB_0</name>
    <name evidence="2" type="ORF">E2C01_009613</name>
</gene>
<dbReference type="EMBL" id="VSRR010000535">
    <property type="protein sequence ID" value="MPC16777.1"/>
    <property type="molecule type" value="Genomic_DNA"/>
</dbReference>
<organism evidence="2 3">
    <name type="scientific">Portunus trituberculatus</name>
    <name type="common">Swimming crab</name>
    <name type="synonym">Neptunus trituberculatus</name>
    <dbReference type="NCBI Taxonomy" id="210409"/>
    <lineage>
        <taxon>Eukaryota</taxon>
        <taxon>Metazoa</taxon>
        <taxon>Ecdysozoa</taxon>
        <taxon>Arthropoda</taxon>
        <taxon>Crustacea</taxon>
        <taxon>Multicrustacea</taxon>
        <taxon>Malacostraca</taxon>
        <taxon>Eumalacostraca</taxon>
        <taxon>Eucarida</taxon>
        <taxon>Decapoda</taxon>
        <taxon>Pleocyemata</taxon>
        <taxon>Brachyura</taxon>
        <taxon>Eubrachyura</taxon>
        <taxon>Portunoidea</taxon>
        <taxon>Portunidae</taxon>
        <taxon>Portuninae</taxon>
        <taxon>Portunus</taxon>
    </lineage>
</organism>
<keyword evidence="3" id="KW-1185">Reference proteome</keyword>
<dbReference type="GO" id="GO:0016798">
    <property type="term" value="F:hydrolase activity, acting on glycosyl bonds"/>
    <property type="evidence" value="ECO:0007669"/>
    <property type="project" value="UniProtKB-KW"/>
</dbReference>
<feature type="region of interest" description="Disordered" evidence="1">
    <location>
        <begin position="127"/>
        <end position="172"/>
    </location>
</feature>
<keyword evidence="2" id="KW-0378">Hydrolase</keyword>
<protein>
    <submittedName>
        <fullName evidence="2">Endo-1,4-beta-xylanase B</fullName>
    </submittedName>
</protein>
<dbReference type="GO" id="GO:0045493">
    <property type="term" value="P:xylan catabolic process"/>
    <property type="evidence" value="ECO:0007669"/>
    <property type="project" value="UniProtKB-KW"/>
</dbReference>
<keyword evidence="2" id="KW-0624">Polysaccharide degradation</keyword>
<comment type="caution">
    <text evidence="2">The sequence shown here is derived from an EMBL/GenBank/DDBJ whole genome shotgun (WGS) entry which is preliminary data.</text>
</comment>